<gene>
    <name evidence="5" type="primary">fruR</name>
    <name evidence="5" type="ORF">JG29_09740</name>
</gene>
<evidence type="ECO:0000256" key="3">
    <source>
        <dbReference type="ARBA" id="ARBA00023163"/>
    </source>
</evidence>
<dbReference type="SMART" id="SM00420">
    <property type="entry name" value="HTH_DEOR"/>
    <property type="match status" value="1"/>
</dbReference>
<dbReference type="InterPro" id="IPR001034">
    <property type="entry name" value="DeoR_HTH"/>
</dbReference>
<dbReference type="InterPro" id="IPR014036">
    <property type="entry name" value="DeoR-like_C"/>
</dbReference>
<organism evidence="5 6">
    <name type="scientific">Bombilactobacillus mellis</name>
    <dbReference type="NCBI Taxonomy" id="1218508"/>
    <lineage>
        <taxon>Bacteria</taxon>
        <taxon>Bacillati</taxon>
        <taxon>Bacillota</taxon>
        <taxon>Bacilli</taxon>
        <taxon>Lactobacillales</taxon>
        <taxon>Lactobacillaceae</taxon>
        <taxon>Bombilactobacillus</taxon>
    </lineage>
</organism>
<dbReference type="SUPFAM" id="SSF100950">
    <property type="entry name" value="NagB/RpiA/CoA transferase-like"/>
    <property type="match status" value="1"/>
</dbReference>
<reference evidence="5 6" key="1">
    <citation type="submission" date="2014-12" db="EMBL/GenBank/DDBJ databases">
        <title>Comparative genomics of the lactic acid bacteria isolated from the honey bee gut.</title>
        <authorList>
            <person name="Ellegaard K.M."/>
            <person name="Tamarit D."/>
            <person name="Javelind E."/>
            <person name="Olofsson T."/>
            <person name="Andersson S.G."/>
            <person name="Vasquez A."/>
        </authorList>
    </citation>
    <scope>NUCLEOTIDE SEQUENCE [LARGE SCALE GENOMIC DNA]</scope>
    <source>
        <strain evidence="5 6">Hon2</strain>
    </source>
</reference>
<keyword evidence="2" id="KW-0238">DNA-binding</keyword>
<dbReference type="PROSITE" id="PS00894">
    <property type="entry name" value="HTH_DEOR_1"/>
    <property type="match status" value="1"/>
</dbReference>
<evidence type="ECO:0000259" key="4">
    <source>
        <dbReference type="PROSITE" id="PS51000"/>
    </source>
</evidence>
<comment type="caution">
    <text evidence="5">The sequence shown here is derived from an EMBL/GenBank/DDBJ whole genome shotgun (WGS) entry which is preliminary data.</text>
</comment>
<dbReference type="Gene3D" id="3.40.50.1360">
    <property type="match status" value="1"/>
</dbReference>
<dbReference type="AlphaFoldDB" id="A0A0F4KR98"/>
<dbReference type="InterPro" id="IPR018356">
    <property type="entry name" value="Tscrpt_reg_HTH_DeoR_CS"/>
</dbReference>
<dbReference type="PATRIC" id="fig|1218508.4.peg.959"/>
<keyword evidence="3" id="KW-0804">Transcription</keyword>
<accession>A0A0F4KR98</accession>
<dbReference type="PROSITE" id="PS51000">
    <property type="entry name" value="HTH_DEOR_2"/>
    <property type="match status" value="1"/>
</dbReference>
<sequence length="252" mass="28351">MITERRHQLILQQLKSNQVLTTKDLMKLTGASVSTIRRDLMQLEKQQLLLRVHGGCKSLNSHLHEEARVSQRQQMSLQQKRQIAKHAAALVQNNEVIFLDSGTTVQKMIPFLQNKKQLLVITNSVDNGSILADYQIKTIILGGNLRSLTKATVGPNIAMYLDNCHINRAFMGTNGFDYVHGYTTPDPDESAVKRLAIQHSDQAYILADSSKYGQVRFSKFADLAAAQLITDHLPTTAYHHLLDYTKVTEVKN</sequence>
<protein>
    <submittedName>
        <fullName evidence="5">Bacterial regulatory s, gntR family protein</fullName>
    </submittedName>
</protein>
<dbReference type="EMBL" id="JXBZ01000008">
    <property type="protein sequence ID" value="KJY48573.1"/>
    <property type="molecule type" value="Genomic_DNA"/>
</dbReference>
<dbReference type="HOGENOM" id="CLU_060699_1_3_9"/>
<dbReference type="Proteomes" id="UP000033695">
    <property type="component" value="Unassembled WGS sequence"/>
</dbReference>
<dbReference type="OrthoDB" id="9797223at2"/>
<dbReference type="PRINTS" id="PR00037">
    <property type="entry name" value="HTHLACR"/>
</dbReference>
<keyword evidence="1" id="KW-0805">Transcription regulation</keyword>
<name>A0A0F4KR98_9LACO</name>
<dbReference type="SMART" id="SM01134">
    <property type="entry name" value="DeoRC"/>
    <property type="match status" value="1"/>
</dbReference>
<dbReference type="InterPro" id="IPR036390">
    <property type="entry name" value="WH_DNA-bd_sf"/>
</dbReference>
<dbReference type="GO" id="GO:0003700">
    <property type="term" value="F:DNA-binding transcription factor activity"/>
    <property type="evidence" value="ECO:0007669"/>
    <property type="project" value="InterPro"/>
</dbReference>
<dbReference type="PANTHER" id="PTHR30363">
    <property type="entry name" value="HTH-TYPE TRANSCRIPTIONAL REGULATOR SRLR-RELATED"/>
    <property type="match status" value="1"/>
</dbReference>
<evidence type="ECO:0000256" key="2">
    <source>
        <dbReference type="ARBA" id="ARBA00023125"/>
    </source>
</evidence>
<dbReference type="Pfam" id="PF08220">
    <property type="entry name" value="HTH_DeoR"/>
    <property type="match status" value="1"/>
</dbReference>
<evidence type="ECO:0000313" key="5">
    <source>
        <dbReference type="EMBL" id="KJY48573.1"/>
    </source>
</evidence>
<dbReference type="InterPro" id="IPR036388">
    <property type="entry name" value="WH-like_DNA-bd_sf"/>
</dbReference>
<dbReference type="RefSeq" id="WP_045922837.1">
    <property type="nucleotide sequence ID" value="NZ_JBHTHW010000008.1"/>
</dbReference>
<dbReference type="InterPro" id="IPR050313">
    <property type="entry name" value="Carb_Metab_HTH_regulators"/>
</dbReference>
<dbReference type="Gene3D" id="1.10.10.10">
    <property type="entry name" value="Winged helix-like DNA-binding domain superfamily/Winged helix DNA-binding domain"/>
    <property type="match status" value="1"/>
</dbReference>
<dbReference type="Pfam" id="PF00455">
    <property type="entry name" value="DeoRC"/>
    <property type="match status" value="1"/>
</dbReference>
<dbReference type="STRING" id="1218508.JG29_09740"/>
<proteinExistence type="predicted"/>
<evidence type="ECO:0000313" key="6">
    <source>
        <dbReference type="Proteomes" id="UP000033695"/>
    </source>
</evidence>
<keyword evidence="6" id="KW-1185">Reference proteome</keyword>
<dbReference type="SUPFAM" id="SSF46785">
    <property type="entry name" value="Winged helix' DNA-binding domain"/>
    <property type="match status" value="1"/>
</dbReference>
<dbReference type="GO" id="GO:0003677">
    <property type="term" value="F:DNA binding"/>
    <property type="evidence" value="ECO:0007669"/>
    <property type="project" value="UniProtKB-KW"/>
</dbReference>
<feature type="domain" description="HTH deoR-type" evidence="4">
    <location>
        <begin position="3"/>
        <end position="58"/>
    </location>
</feature>
<evidence type="ECO:0000256" key="1">
    <source>
        <dbReference type="ARBA" id="ARBA00023015"/>
    </source>
</evidence>
<dbReference type="InterPro" id="IPR037171">
    <property type="entry name" value="NagB/RpiA_transferase-like"/>
</dbReference>
<dbReference type="PANTHER" id="PTHR30363:SF56">
    <property type="entry name" value="TRANSCRIPTIONAL REGULATOR, DEOR FAMILY"/>
    <property type="match status" value="1"/>
</dbReference>